<evidence type="ECO:0000256" key="1">
    <source>
        <dbReference type="SAM" id="SignalP"/>
    </source>
</evidence>
<keyword evidence="1" id="KW-0732">Signal</keyword>
<feature type="signal peptide" evidence="1">
    <location>
        <begin position="1"/>
        <end position="16"/>
    </location>
</feature>
<gene>
    <name evidence="3" type="ORF">EDS130_LOCUS21918</name>
</gene>
<dbReference type="PANTHER" id="PTHR33307">
    <property type="entry name" value="ALPHA-RHAMNOSIDASE (EUROFUNG)"/>
    <property type="match status" value="1"/>
</dbReference>
<dbReference type="PANTHER" id="PTHR33307:SF6">
    <property type="entry name" value="ALPHA-RHAMNOSIDASE (EUROFUNG)-RELATED"/>
    <property type="match status" value="1"/>
</dbReference>
<feature type="chain" id="PRO_5032957516" description="Bacterial alpha-L-rhamnosidase N-terminal domain-containing protein" evidence="1">
    <location>
        <begin position="17"/>
        <end position="197"/>
    </location>
</feature>
<reference evidence="3" key="1">
    <citation type="submission" date="2021-02" db="EMBL/GenBank/DDBJ databases">
        <authorList>
            <person name="Nowell W R."/>
        </authorList>
    </citation>
    <scope>NUCLEOTIDE SEQUENCE</scope>
</reference>
<sequence length="197" mass="22742">MHFLLRFAFTISLCDGWSVGLSSYSLRTQSWRIQSSKNIRGKDQQAYEIRSGRQREDLNYNPLWNSGKVISNSTVVLWAGPRLASTERVYWRICLWNTDENISAWSKVSVFEIGLRHRYDWDPAVWIENKHYMTGSLGQFVVTINGKLVSSGVLNREYFDWNKTFEYSTYDVTPVLQTGDNVLGVALGKVSTEQRNP</sequence>
<evidence type="ECO:0000313" key="3">
    <source>
        <dbReference type="EMBL" id="CAF1137836.1"/>
    </source>
</evidence>
<protein>
    <recommendedName>
        <fullName evidence="2">Bacterial alpha-L-rhamnosidase N-terminal domain-containing protein</fullName>
    </recommendedName>
</protein>
<dbReference type="InterPro" id="IPR013737">
    <property type="entry name" value="Bac_rhamnosid_N"/>
</dbReference>
<dbReference type="AlphaFoldDB" id="A0A814RTU6"/>
<dbReference type="OrthoDB" id="10036721at2759"/>
<feature type="domain" description="Bacterial alpha-L-rhamnosidase N-terminal" evidence="2">
    <location>
        <begin position="135"/>
        <end position="189"/>
    </location>
</feature>
<dbReference type="Pfam" id="PF25788">
    <property type="entry name" value="Ig_Rha78A_N"/>
    <property type="match status" value="1"/>
</dbReference>
<dbReference type="Gene3D" id="2.60.40.10">
    <property type="entry name" value="Immunoglobulins"/>
    <property type="match status" value="1"/>
</dbReference>
<dbReference type="InterPro" id="IPR016007">
    <property type="entry name" value="Alpha_rhamnosid"/>
</dbReference>
<dbReference type="EMBL" id="CAJNOJ010000112">
    <property type="protein sequence ID" value="CAF1137836.1"/>
    <property type="molecule type" value="Genomic_DNA"/>
</dbReference>
<organism evidence="3 4">
    <name type="scientific">Adineta ricciae</name>
    <name type="common">Rotifer</name>
    <dbReference type="NCBI Taxonomy" id="249248"/>
    <lineage>
        <taxon>Eukaryota</taxon>
        <taxon>Metazoa</taxon>
        <taxon>Spiralia</taxon>
        <taxon>Gnathifera</taxon>
        <taxon>Rotifera</taxon>
        <taxon>Eurotatoria</taxon>
        <taxon>Bdelloidea</taxon>
        <taxon>Adinetida</taxon>
        <taxon>Adinetidae</taxon>
        <taxon>Adineta</taxon>
    </lineage>
</organism>
<dbReference type="Gene3D" id="2.60.120.260">
    <property type="entry name" value="Galactose-binding domain-like"/>
    <property type="match status" value="1"/>
</dbReference>
<evidence type="ECO:0000313" key="4">
    <source>
        <dbReference type="Proteomes" id="UP000663852"/>
    </source>
</evidence>
<proteinExistence type="predicted"/>
<dbReference type="Proteomes" id="UP000663852">
    <property type="component" value="Unassembled WGS sequence"/>
</dbReference>
<dbReference type="InterPro" id="IPR013783">
    <property type="entry name" value="Ig-like_fold"/>
</dbReference>
<dbReference type="Pfam" id="PF08531">
    <property type="entry name" value="Bac_rhamnosid_N"/>
    <property type="match status" value="1"/>
</dbReference>
<name>A0A814RTU6_ADIRI</name>
<accession>A0A814RTU6</accession>
<comment type="caution">
    <text evidence="3">The sequence shown here is derived from an EMBL/GenBank/DDBJ whole genome shotgun (WGS) entry which is preliminary data.</text>
</comment>
<evidence type="ECO:0000259" key="2">
    <source>
        <dbReference type="Pfam" id="PF08531"/>
    </source>
</evidence>